<dbReference type="EMBL" id="JAHXZJ010000374">
    <property type="protein sequence ID" value="KAH0560458.1"/>
    <property type="molecule type" value="Genomic_DNA"/>
</dbReference>
<evidence type="ECO:0000313" key="1">
    <source>
        <dbReference type="EMBL" id="KAH0560458.1"/>
    </source>
</evidence>
<keyword evidence="2" id="KW-1185">Reference proteome</keyword>
<protein>
    <submittedName>
        <fullName evidence="1">Uncharacterized protein</fullName>
    </submittedName>
</protein>
<name>A0AAV7IWS3_COTGL</name>
<dbReference type="Proteomes" id="UP000826195">
    <property type="component" value="Unassembled WGS sequence"/>
</dbReference>
<sequence length="127" mass="14825">MSYDINICKKNVVSIKAYEAEKLLKDRDGIIFSTEYDTEFKVTMSFYGSPLICDAVDNSQKKYLFGISIFDAEVTYMSVNRKKFTPTVKLIGSYFNIVDNYYQLQAKIYEAKKYIKNHKNSQLTKYV</sequence>
<gene>
    <name evidence="1" type="ORF">KQX54_004841</name>
</gene>
<organism evidence="1 2">
    <name type="scientific">Cotesia glomerata</name>
    <name type="common">Lepidopteran parasitic wasp</name>
    <name type="synonym">Apanteles glomeratus</name>
    <dbReference type="NCBI Taxonomy" id="32391"/>
    <lineage>
        <taxon>Eukaryota</taxon>
        <taxon>Metazoa</taxon>
        <taxon>Ecdysozoa</taxon>
        <taxon>Arthropoda</taxon>
        <taxon>Hexapoda</taxon>
        <taxon>Insecta</taxon>
        <taxon>Pterygota</taxon>
        <taxon>Neoptera</taxon>
        <taxon>Endopterygota</taxon>
        <taxon>Hymenoptera</taxon>
        <taxon>Apocrita</taxon>
        <taxon>Ichneumonoidea</taxon>
        <taxon>Braconidae</taxon>
        <taxon>Microgastrinae</taxon>
        <taxon>Cotesia</taxon>
    </lineage>
</organism>
<accession>A0AAV7IWS3</accession>
<dbReference type="AlphaFoldDB" id="A0AAV7IWS3"/>
<comment type="caution">
    <text evidence="1">The sequence shown here is derived from an EMBL/GenBank/DDBJ whole genome shotgun (WGS) entry which is preliminary data.</text>
</comment>
<reference evidence="1 2" key="1">
    <citation type="journal article" date="2021" name="J. Hered.">
        <title>A chromosome-level genome assembly of the parasitoid wasp, Cotesia glomerata (Hymenoptera: Braconidae).</title>
        <authorList>
            <person name="Pinto B.J."/>
            <person name="Weis J.J."/>
            <person name="Gamble T."/>
            <person name="Ode P.J."/>
            <person name="Paul R."/>
            <person name="Zaspel J.M."/>
        </authorList>
    </citation>
    <scope>NUCLEOTIDE SEQUENCE [LARGE SCALE GENOMIC DNA]</scope>
    <source>
        <strain evidence="1">CgM1</strain>
    </source>
</reference>
<proteinExistence type="predicted"/>
<evidence type="ECO:0000313" key="2">
    <source>
        <dbReference type="Proteomes" id="UP000826195"/>
    </source>
</evidence>